<keyword evidence="2" id="KW-1003">Cell membrane</keyword>
<dbReference type="PANTHER" id="PTHR24248">
    <property type="entry name" value="ADRENERGIC RECEPTOR-RELATED G-PROTEIN COUPLED RECEPTOR"/>
    <property type="match status" value="1"/>
</dbReference>
<proteinExistence type="inferred from homology"/>
<keyword evidence="7" id="KW-1015">Disulfide bond</keyword>
<feature type="domain" description="G-protein coupled receptors family 1 profile" evidence="13">
    <location>
        <begin position="263"/>
        <end position="759"/>
    </location>
</feature>
<evidence type="ECO:0000256" key="10">
    <source>
        <dbReference type="RuleBase" id="RU000688"/>
    </source>
</evidence>
<feature type="transmembrane region" description="Helical" evidence="12">
    <location>
        <begin position="248"/>
        <end position="271"/>
    </location>
</feature>
<dbReference type="Proteomes" id="UP001165740">
    <property type="component" value="Chromosome 14"/>
</dbReference>
<feature type="transmembrane region" description="Helical" evidence="12">
    <location>
        <begin position="283"/>
        <end position="303"/>
    </location>
</feature>
<dbReference type="GO" id="GO:0005886">
    <property type="term" value="C:plasma membrane"/>
    <property type="evidence" value="ECO:0007669"/>
    <property type="project" value="UniProtKB-SubCell"/>
</dbReference>
<dbReference type="InterPro" id="IPR000276">
    <property type="entry name" value="GPCR_Rhodpsn"/>
</dbReference>
<feature type="transmembrane region" description="Helical" evidence="12">
    <location>
        <begin position="323"/>
        <end position="343"/>
    </location>
</feature>
<keyword evidence="9 10" id="KW-0807">Transducer</keyword>
<dbReference type="GO" id="GO:0004930">
    <property type="term" value="F:G protein-coupled receptor activity"/>
    <property type="evidence" value="ECO:0007669"/>
    <property type="project" value="UniProtKB-KW"/>
</dbReference>
<evidence type="ECO:0000256" key="3">
    <source>
        <dbReference type="ARBA" id="ARBA00022692"/>
    </source>
</evidence>
<dbReference type="FunFam" id="1.20.1070.10:FF:000523">
    <property type="entry name" value="5-hydroxytryptamine receptor 2B"/>
    <property type="match status" value="1"/>
</dbReference>
<evidence type="ECO:0000256" key="7">
    <source>
        <dbReference type="ARBA" id="ARBA00023157"/>
    </source>
</evidence>
<dbReference type="OrthoDB" id="10010417at2759"/>
<evidence type="ECO:0000259" key="13">
    <source>
        <dbReference type="PROSITE" id="PS50262"/>
    </source>
</evidence>
<evidence type="ECO:0000313" key="14">
    <source>
        <dbReference type="Proteomes" id="UP001165740"/>
    </source>
</evidence>
<feature type="compositionally biased region" description="Low complexity" evidence="11">
    <location>
        <begin position="114"/>
        <end position="125"/>
    </location>
</feature>
<name>A0A9W2YRI6_BIOGL</name>
<evidence type="ECO:0000256" key="1">
    <source>
        <dbReference type="ARBA" id="ARBA00004651"/>
    </source>
</evidence>
<keyword evidence="8 10" id="KW-0675">Receptor</keyword>
<reference evidence="15" key="1">
    <citation type="submission" date="2025-08" db="UniProtKB">
        <authorList>
            <consortium name="RefSeq"/>
        </authorList>
    </citation>
    <scope>IDENTIFICATION</scope>
</reference>
<feature type="transmembrane region" description="Helical" evidence="12">
    <location>
        <begin position="739"/>
        <end position="762"/>
    </location>
</feature>
<keyword evidence="3 10" id="KW-0812">Transmembrane</keyword>
<dbReference type="GeneID" id="106073878"/>
<evidence type="ECO:0000256" key="12">
    <source>
        <dbReference type="SAM" id="Phobius"/>
    </source>
</evidence>
<feature type="compositionally biased region" description="Basic residues" evidence="11">
    <location>
        <begin position="1"/>
        <end position="21"/>
    </location>
</feature>
<sequence>MGVLRKVRNSGHLNSVRHGRTHTFADIPDAGKGQYIGGDQDVVPTYYQQGHHRRATTTTTTTPSPGAQRGPWWSGGPDGISDRYQNYDTDQRGPGGVYSDNTDYLPGQEFVADPSSTSTYPSYPSGGMTPFSRSAHATSFRHNHTSPQDPSFSSIHRSINPSPSLSLSQSDSHHLHLLNNGMDQVTPAATSGYHGLALDAIVPTIDVPYNYSEDCFNMTHFDCWPIFDNVTENATLLPRGLDDQDYKYWNILLIIFPLFTVFGNILVVLSVFKEKSLKTVTNYFICSLAIADIMVAVVVMPLAVYMEVVSNRWMLSDPLCDAWVASDVLACTASILNLTAISVDRFIAVTQPIKYAKHKNSKRVFIMLAITWVISVAIAAPIALGVNYSDDRNVGDCRFFNSDFIIYSSMGSFYIPSIIMIFLYWKIYKVIRLRALKAKKAKCMRDVDKRALQGVIENPAVAAGVALNDTGGVYGASEATVTTGLAKMDNGRVTYNTTTSSKATTSRFLSTHGGDDGSITNVNSNSDDNSNEDDDDDSPSGSGSANNNTNNPKCMGVAKVVVQVNPRLLRSVEVAELITNPVAEELDRLESEEQRTMLQFGKNGGCASALDCGGSGSASTSGGAAPTCANEAETPFTSLVCKGDTSDTAEVTQGMLSPKKKTKREHKKAVTKFNFHMRTSRKRKEKSSSKREKKATKTLAIVLGVFLVCWVPFFTLNIISAICIRYDLDEYPACNTDPIYFSLAQWLGYINSFLNPVIYTIFNPEFRKAFRKLLTDPCR</sequence>
<evidence type="ECO:0000256" key="11">
    <source>
        <dbReference type="SAM" id="MobiDB-lite"/>
    </source>
</evidence>
<dbReference type="PANTHER" id="PTHR24248:SF125">
    <property type="entry name" value="DOPAMINE D2-LIKE RECEPTOR"/>
    <property type="match status" value="1"/>
</dbReference>
<feature type="region of interest" description="Disordered" evidence="11">
    <location>
        <begin position="1"/>
        <end position="25"/>
    </location>
</feature>
<evidence type="ECO:0000256" key="8">
    <source>
        <dbReference type="ARBA" id="ARBA00023170"/>
    </source>
</evidence>
<dbReference type="GO" id="GO:0001591">
    <property type="term" value="F:dopamine neurotransmitter receptor activity, coupled via Gi/Go"/>
    <property type="evidence" value="ECO:0007669"/>
    <property type="project" value="TreeGrafter"/>
</dbReference>
<keyword evidence="5 10" id="KW-0297">G-protein coupled receptor</keyword>
<feature type="compositionally biased region" description="Polar residues" evidence="11">
    <location>
        <begin position="145"/>
        <end position="163"/>
    </location>
</feature>
<evidence type="ECO:0000256" key="2">
    <source>
        <dbReference type="ARBA" id="ARBA00022475"/>
    </source>
</evidence>
<organism evidence="14 15">
    <name type="scientific">Biomphalaria glabrata</name>
    <name type="common">Bloodfluke planorb</name>
    <name type="synonym">Freshwater snail</name>
    <dbReference type="NCBI Taxonomy" id="6526"/>
    <lineage>
        <taxon>Eukaryota</taxon>
        <taxon>Metazoa</taxon>
        <taxon>Spiralia</taxon>
        <taxon>Lophotrochozoa</taxon>
        <taxon>Mollusca</taxon>
        <taxon>Gastropoda</taxon>
        <taxon>Heterobranchia</taxon>
        <taxon>Euthyneura</taxon>
        <taxon>Panpulmonata</taxon>
        <taxon>Hygrophila</taxon>
        <taxon>Lymnaeoidea</taxon>
        <taxon>Planorbidae</taxon>
        <taxon>Biomphalaria</taxon>
    </lineage>
</organism>
<dbReference type="PROSITE" id="PS00237">
    <property type="entry name" value="G_PROTEIN_RECEP_F1_1"/>
    <property type="match status" value="1"/>
</dbReference>
<evidence type="ECO:0000256" key="9">
    <source>
        <dbReference type="ARBA" id="ARBA00023224"/>
    </source>
</evidence>
<feature type="compositionally biased region" description="Acidic residues" evidence="11">
    <location>
        <begin position="529"/>
        <end position="538"/>
    </location>
</feature>
<dbReference type="PRINTS" id="PR00237">
    <property type="entry name" value="GPCRRHODOPSN"/>
</dbReference>
<comment type="subcellular location">
    <subcellularLocation>
        <location evidence="1">Cell membrane</location>
        <topology evidence="1">Multi-pass membrane protein</topology>
    </subcellularLocation>
</comment>
<evidence type="ECO:0000256" key="6">
    <source>
        <dbReference type="ARBA" id="ARBA00023136"/>
    </source>
</evidence>
<gene>
    <name evidence="15" type="primary">LOC106073878</name>
</gene>
<accession>A0A9W2YRI6</accession>
<protein>
    <submittedName>
        <fullName evidence="15">Dopamine D2-like receptor</fullName>
    </submittedName>
</protein>
<feature type="region of interest" description="Disordered" evidence="11">
    <location>
        <begin position="506"/>
        <end position="553"/>
    </location>
</feature>
<dbReference type="GO" id="GO:0045202">
    <property type="term" value="C:synapse"/>
    <property type="evidence" value="ECO:0007669"/>
    <property type="project" value="GOC"/>
</dbReference>
<feature type="region of interest" description="Disordered" evidence="11">
    <location>
        <begin position="50"/>
        <end position="170"/>
    </location>
</feature>
<evidence type="ECO:0000256" key="4">
    <source>
        <dbReference type="ARBA" id="ARBA00022989"/>
    </source>
</evidence>
<comment type="similarity">
    <text evidence="10">Belongs to the G-protein coupled receptor 1 family.</text>
</comment>
<evidence type="ECO:0000313" key="15">
    <source>
        <dbReference type="RefSeq" id="XP_055865388.1"/>
    </source>
</evidence>
<dbReference type="SUPFAM" id="SSF81321">
    <property type="entry name" value="Family A G protein-coupled receptor-like"/>
    <property type="match status" value="1"/>
</dbReference>
<dbReference type="SMART" id="SM01381">
    <property type="entry name" value="7TM_GPCR_Srsx"/>
    <property type="match status" value="1"/>
</dbReference>
<dbReference type="InterPro" id="IPR017452">
    <property type="entry name" value="GPCR_Rhodpsn_7TM"/>
</dbReference>
<evidence type="ECO:0000256" key="5">
    <source>
        <dbReference type="ARBA" id="ARBA00023040"/>
    </source>
</evidence>
<feature type="transmembrane region" description="Helical" evidence="12">
    <location>
        <begin position="364"/>
        <end position="384"/>
    </location>
</feature>
<dbReference type="RefSeq" id="XP_055865388.1">
    <property type="nucleotide sequence ID" value="XM_056009413.1"/>
</dbReference>
<dbReference type="PROSITE" id="PS50262">
    <property type="entry name" value="G_PROTEIN_RECEP_F1_2"/>
    <property type="match status" value="1"/>
</dbReference>
<keyword evidence="4 12" id="KW-1133">Transmembrane helix</keyword>
<keyword evidence="14" id="KW-1185">Reference proteome</keyword>
<dbReference type="Pfam" id="PF00001">
    <property type="entry name" value="7tm_1"/>
    <property type="match status" value="1"/>
</dbReference>
<feature type="compositionally biased region" description="Low complexity" evidence="11">
    <location>
        <begin position="539"/>
        <end position="551"/>
    </location>
</feature>
<keyword evidence="6 12" id="KW-0472">Membrane</keyword>
<dbReference type="Gene3D" id="1.20.1070.10">
    <property type="entry name" value="Rhodopsin 7-helix transmembrane proteins"/>
    <property type="match status" value="2"/>
</dbReference>
<feature type="transmembrane region" description="Helical" evidence="12">
    <location>
        <begin position="699"/>
        <end position="719"/>
    </location>
</feature>
<feature type="transmembrane region" description="Helical" evidence="12">
    <location>
        <begin position="404"/>
        <end position="425"/>
    </location>
</feature>
<dbReference type="AlphaFoldDB" id="A0A9W2YRI6"/>